<evidence type="ECO:0000313" key="3">
    <source>
        <dbReference type="EMBL" id="OCC14577.1"/>
    </source>
</evidence>
<reference evidence="3 4" key="1">
    <citation type="submission" date="2016-06" db="EMBL/GenBank/DDBJ databases">
        <title>Respiratory ammonification of nitrate coupled to the oxidation of elemental sulfur in deep-sea autotrophic thermophilic bacteria.</title>
        <authorList>
            <person name="Slobodkina G.B."/>
            <person name="Mardanov A.V."/>
            <person name="Ravin N.V."/>
            <person name="Frolova A.A."/>
            <person name="Viryasiv M.B."/>
            <person name="Chernyh N.A."/>
            <person name="Bonch-Osmolovskaya E.A."/>
            <person name="Slobodkin A.I."/>
        </authorList>
    </citation>
    <scope>NUCLEOTIDE SEQUENCE [LARGE SCALE GENOMIC DNA]</scope>
    <source>
        <strain evidence="3 4">S69</strain>
    </source>
</reference>
<dbReference type="InterPro" id="IPR023801">
    <property type="entry name" value="His_deacetylse_dom"/>
</dbReference>
<dbReference type="OrthoDB" id="9808367at2"/>
<dbReference type="PANTHER" id="PTHR10625">
    <property type="entry name" value="HISTONE DEACETYLASE HDAC1-RELATED"/>
    <property type="match status" value="1"/>
</dbReference>
<sequence length="321" mass="35661">MAKFDDIFLITHEKCLLHQTHIDHPESPERLKVILKRLKESILGPSLKIVKADKAKREYLKLVHSDEYLFRFEETCLSGKEFFGHPDNSVSYDTFEASLYAVGACLKGVDLIEAGEAKYVFCCVRPPGHHAEAEIPLGFCFLNNVAITARYWQSVYGREKIAIIDWDAHHGNGIEGVFLEDPTVLYISIHEHPTFSFPGTGYSEDRGEGQGRGATLNIPLPPGAGENEVMEILKEEVNIALESFNPQVIIIAAGFDGHEMDDMSGLSYPTRVYGNLGIAARLWADKYCGGRLLTILEGGYHLEALSASCERYLGGLALRAQ</sequence>
<dbReference type="EMBL" id="MAGO01000011">
    <property type="protein sequence ID" value="OCC14577.1"/>
    <property type="molecule type" value="Genomic_DNA"/>
</dbReference>
<feature type="domain" description="Histone deacetylase" evidence="2">
    <location>
        <begin position="24"/>
        <end position="313"/>
    </location>
</feature>
<comment type="caution">
    <text evidence="3">The sequence shown here is derived from an EMBL/GenBank/DDBJ whole genome shotgun (WGS) entry which is preliminary data.</text>
</comment>
<dbReference type="InterPro" id="IPR023696">
    <property type="entry name" value="Ureohydrolase_dom_sf"/>
</dbReference>
<proteinExistence type="inferred from homology"/>
<keyword evidence="4" id="KW-1185">Reference proteome</keyword>
<dbReference type="RefSeq" id="WP_083186760.1">
    <property type="nucleotide sequence ID" value="NZ_MAGO01000011.1"/>
</dbReference>
<dbReference type="AlphaFoldDB" id="A0A1B9F3R5"/>
<dbReference type="PRINTS" id="PR01270">
    <property type="entry name" value="HDASUPER"/>
</dbReference>
<protein>
    <submittedName>
        <fullName evidence="3">Deacetylase</fullName>
    </submittedName>
</protein>
<accession>A0A1B9F3R5</accession>
<dbReference type="STRING" id="1156395.DBT_2119"/>
<dbReference type="InterPro" id="IPR037138">
    <property type="entry name" value="His_deacetylse_dom_sf"/>
</dbReference>
<evidence type="ECO:0000256" key="1">
    <source>
        <dbReference type="ARBA" id="ARBA00005947"/>
    </source>
</evidence>
<dbReference type="GO" id="GO:0004407">
    <property type="term" value="F:histone deacetylase activity"/>
    <property type="evidence" value="ECO:0007669"/>
    <property type="project" value="TreeGrafter"/>
</dbReference>
<dbReference type="Proteomes" id="UP000093080">
    <property type="component" value="Unassembled WGS sequence"/>
</dbReference>
<evidence type="ECO:0000313" key="4">
    <source>
        <dbReference type="Proteomes" id="UP000093080"/>
    </source>
</evidence>
<dbReference type="Pfam" id="PF00850">
    <property type="entry name" value="Hist_deacetyl"/>
    <property type="match status" value="1"/>
</dbReference>
<comment type="similarity">
    <text evidence="1">Belongs to the histone deacetylase family.</text>
</comment>
<name>A0A1B9F3R5_9BACT</name>
<gene>
    <name evidence="3" type="ORF">DBT_2119</name>
</gene>
<organism evidence="3 4">
    <name type="scientific">Dissulfuribacter thermophilus</name>
    <dbReference type="NCBI Taxonomy" id="1156395"/>
    <lineage>
        <taxon>Bacteria</taxon>
        <taxon>Pseudomonadati</taxon>
        <taxon>Thermodesulfobacteriota</taxon>
        <taxon>Dissulfuribacteria</taxon>
        <taxon>Dissulfuribacterales</taxon>
        <taxon>Dissulfuribacteraceae</taxon>
        <taxon>Dissulfuribacter</taxon>
    </lineage>
</organism>
<dbReference type="CDD" id="cd09992">
    <property type="entry name" value="HDAC_classII"/>
    <property type="match status" value="1"/>
</dbReference>
<dbReference type="SUPFAM" id="SSF52768">
    <property type="entry name" value="Arginase/deacetylase"/>
    <property type="match status" value="1"/>
</dbReference>
<dbReference type="InterPro" id="IPR000286">
    <property type="entry name" value="HDACs"/>
</dbReference>
<dbReference type="PANTHER" id="PTHR10625:SF10">
    <property type="entry name" value="HISTONE DEACETYLASE HDAC1"/>
    <property type="match status" value="1"/>
</dbReference>
<dbReference type="GO" id="GO:0040029">
    <property type="term" value="P:epigenetic regulation of gene expression"/>
    <property type="evidence" value="ECO:0007669"/>
    <property type="project" value="TreeGrafter"/>
</dbReference>
<evidence type="ECO:0000259" key="2">
    <source>
        <dbReference type="Pfam" id="PF00850"/>
    </source>
</evidence>
<dbReference type="Gene3D" id="3.40.800.20">
    <property type="entry name" value="Histone deacetylase domain"/>
    <property type="match status" value="1"/>
</dbReference>